<sequence length="134" mass="14735">MVVAPSGGPVAGTAARRRVASGSGVDLLDLEYHDAAVGPLPELDGDVLRHERAADAHTVLLPVDRVALQVLHPVESPPDPLVAPVAVDVHPHGHAVELVAHQISLLRQRWWRWWRFRHAETLAKEVDLKGPHRR</sequence>
<organism evidence="1">
    <name type="scientific">Arundo donax</name>
    <name type="common">Giant reed</name>
    <name type="synonym">Donax arundinaceus</name>
    <dbReference type="NCBI Taxonomy" id="35708"/>
    <lineage>
        <taxon>Eukaryota</taxon>
        <taxon>Viridiplantae</taxon>
        <taxon>Streptophyta</taxon>
        <taxon>Embryophyta</taxon>
        <taxon>Tracheophyta</taxon>
        <taxon>Spermatophyta</taxon>
        <taxon>Magnoliopsida</taxon>
        <taxon>Liliopsida</taxon>
        <taxon>Poales</taxon>
        <taxon>Poaceae</taxon>
        <taxon>PACMAD clade</taxon>
        <taxon>Arundinoideae</taxon>
        <taxon>Arundineae</taxon>
        <taxon>Arundo</taxon>
    </lineage>
</organism>
<accession>A0A0A9GVR7</accession>
<reference evidence="1" key="1">
    <citation type="submission" date="2014-09" db="EMBL/GenBank/DDBJ databases">
        <authorList>
            <person name="Magalhaes I.L.F."/>
            <person name="Oliveira U."/>
            <person name="Santos F.R."/>
            <person name="Vidigal T.H.D.A."/>
            <person name="Brescovit A.D."/>
            <person name="Santos A.J."/>
        </authorList>
    </citation>
    <scope>NUCLEOTIDE SEQUENCE</scope>
    <source>
        <tissue evidence="1">Shoot tissue taken approximately 20 cm above the soil surface</tissue>
    </source>
</reference>
<evidence type="ECO:0000313" key="1">
    <source>
        <dbReference type="EMBL" id="JAE26656.1"/>
    </source>
</evidence>
<protein>
    <submittedName>
        <fullName evidence="1">Uncharacterized protein</fullName>
    </submittedName>
</protein>
<dbReference type="EMBL" id="GBRH01171240">
    <property type="protein sequence ID" value="JAE26656.1"/>
    <property type="molecule type" value="Transcribed_RNA"/>
</dbReference>
<reference evidence="1" key="2">
    <citation type="journal article" date="2015" name="Data Brief">
        <title>Shoot transcriptome of the giant reed, Arundo donax.</title>
        <authorList>
            <person name="Barrero R.A."/>
            <person name="Guerrero F.D."/>
            <person name="Moolhuijzen P."/>
            <person name="Goolsby J.A."/>
            <person name="Tidwell J."/>
            <person name="Bellgard S.E."/>
            <person name="Bellgard M.I."/>
        </authorList>
    </citation>
    <scope>NUCLEOTIDE SEQUENCE</scope>
    <source>
        <tissue evidence="1">Shoot tissue taken approximately 20 cm above the soil surface</tissue>
    </source>
</reference>
<dbReference type="AlphaFoldDB" id="A0A0A9GVR7"/>
<proteinExistence type="predicted"/>
<name>A0A0A9GVR7_ARUDO</name>